<protein>
    <submittedName>
        <fullName evidence="2">Lipase family protein</fullName>
    </submittedName>
</protein>
<accession>A0ABU7MIR5</accession>
<dbReference type="EMBL" id="JAZDUF010000008">
    <property type="protein sequence ID" value="MEE3853002.1"/>
    <property type="molecule type" value="Genomic_DNA"/>
</dbReference>
<dbReference type="InterPro" id="IPR005152">
    <property type="entry name" value="Lipase_secreted"/>
</dbReference>
<organism evidence="2 3">
    <name type="scientific">Gordonia sesuvii</name>
    <dbReference type="NCBI Taxonomy" id="3116777"/>
    <lineage>
        <taxon>Bacteria</taxon>
        <taxon>Bacillati</taxon>
        <taxon>Actinomycetota</taxon>
        <taxon>Actinomycetes</taxon>
        <taxon>Mycobacteriales</taxon>
        <taxon>Gordoniaceae</taxon>
        <taxon>Gordonia</taxon>
    </lineage>
</organism>
<evidence type="ECO:0000313" key="3">
    <source>
        <dbReference type="Proteomes" id="UP001347146"/>
    </source>
</evidence>
<reference evidence="2 3" key="1">
    <citation type="submission" date="2024-01" db="EMBL/GenBank/DDBJ databases">
        <title>Draft genome sequence of Gordonia sp. LSe1-13.</title>
        <authorList>
            <person name="Suphannarot A."/>
            <person name="Mingma R."/>
        </authorList>
    </citation>
    <scope>NUCLEOTIDE SEQUENCE [LARGE SCALE GENOMIC DNA]</scope>
    <source>
        <strain evidence="2 3">LSe1-13</strain>
    </source>
</reference>
<dbReference type="SUPFAM" id="SSF53474">
    <property type="entry name" value="alpha/beta-Hydrolases"/>
    <property type="match status" value="1"/>
</dbReference>
<dbReference type="InterPro" id="IPR029058">
    <property type="entry name" value="AB_hydrolase_fold"/>
</dbReference>
<dbReference type="Gene3D" id="1.10.260.130">
    <property type="match status" value="1"/>
</dbReference>
<dbReference type="PANTHER" id="PTHR34853">
    <property type="match status" value="1"/>
</dbReference>
<dbReference type="Proteomes" id="UP001347146">
    <property type="component" value="Unassembled WGS sequence"/>
</dbReference>
<evidence type="ECO:0000256" key="1">
    <source>
        <dbReference type="SAM" id="SignalP"/>
    </source>
</evidence>
<dbReference type="PIRSF" id="PIRSF029171">
    <property type="entry name" value="Esterase_LipA"/>
    <property type="match status" value="1"/>
</dbReference>
<dbReference type="RefSeq" id="WP_330435738.1">
    <property type="nucleotide sequence ID" value="NZ_JAZDUF010000008.1"/>
</dbReference>
<evidence type="ECO:0000313" key="2">
    <source>
        <dbReference type="EMBL" id="MEE3853002.1"/>
    </source>
</evidence>
<gene>
    <name evidence="2" type="ORF">VZC37_21885</name>
</gene>
<feature type="chain" id="PRO_5045293764" evidence="1">
    <location>
        <begin position="18"/>
        <end position="446"/>
    </location>
</feature>
<dbReference type="Gene3D" id="3.40.50.1820">
    <property type="entry name" value="alpha/beta hydrolase"/>
    <property type="match status" value="1"/>
</dbReference>
<keyword evidence="3" id="KW-1185">Reference proteome</keyword>
<dbReference type="Pfam" id="PF03583">
    <property type="entry name" value="LIP"/>
    <property type="match status" value="1"/>
</dbReference>
<feature type="signal peptide" evidence="1">
    <location>
        <begin position="1"/>
        <end position="17"/>
    </location>
</feature>
<comment type="caution">
    <text evidence="2">The sequence shown here is derived from an EMBL/GenBank/DDBJ whole genome shotgun (WGS) entry which is preliminary data.</text>
</comment>
<name>A0ABU7MIR5_9ACTN</name>
<proteinExistence type="predicted"/>
<dbReference type="PANTHER" id="PTHR34853:SF1">
    <property type="entry name" value="LIPASE 5"/>
    <property type="match status" value="1"/>
</dbReference>
<sequence length="446" mass="46880">MRSGNAVARRTPAPVLAATLAAIAISAAGGVTDASATPQTPFYVAPAEIPAEPGSIIRTESMPAFLTVPRSADTASPRDAVWPGTAQRILYTSLTQEGTPTAVSGTFLEPSGPWRGKGAAPVVVIGPGAIGQGDHCAPSLAFSTGGYIPEHDPMSFSPNQEAASAAYWSALGAKVVVTDYVGMGTPGIHTYTNRIEYGRAILDAGRAAIRVSRSASDTPMVLWGYSQGGGATASAAELQPTYSPELNIKGAWAGAPPADLVDVLAEIDGALIGGVIGWAVNSIVAHYPELKSDLQEKITPTGKQLLETMSNECIGDVISRHAFFRTESIMRDGRSLLDNVRSTPESMKVFVEQRIGNIAPEIPVLVTSGRNDDSVPYGQVREMASDWCDRGATVDFRTNELPPILPGATLPNHFGPQLIDGYSPDGAIQFLLDRLDDKPIHGCSMS</sequence>
<keyword evidence="1" id="KW-0732">Signal</keyword>